<dbReference type="PANTHER" id="PTHR12149:SF8">
    <property type="entry name" value="PROTEIN-RIBULOSAMINE 3-KINASE"/>
    <property type="match status" value="1"/>
</dbReference>
<dbReference type="InterPro" id="IPR011009">
    <property type="entry name" value="Kinase-like_dom_sf"/>
</dbReference>
<evidence type="ECO:0000313" key="3">
    <source>
        <dbReference type="Proteomes" id="UP001370590"/>
    </source>
</evidence>
<comment type="caution">
    <text evidence="2">The sequence shown here is derived from an EMBL/GenBank/DDBJ whole genome shotgun (WGS) entry which is preliminary data.</text>
</comment>
<gene>
    <name evidence="2" type="ORF">R4146_05940</name>
</gene>
<dbReference type="Gene3D" id="3.30.200.20">
    <property type="entry name" value="Phosphorylase Kinase, domain 1"/>
    <property type="match status" value="1"/>
</dbReference>
<keyword evidence="1" id="KW-0808">Transferase</keyword>
<dbReference type="SUPFAM" id="SSF56112">
    <property type="entry name" value="Protein kinase-like (PK-like)"/>
    <property type="match status" value="1"/>
</dbReference>
<keyword evidence="3" id="KW-1185">Reference proteome</keyword>
<dbReference type="Pfam" id="PF03881">
    <property type="entry name" value="Fructosamin_kin"/>
    <property type="match status" value="1"/>
</dbReference>
<evidence type="ECO:0000256" key="1">
    <source>
        <dbReference type="PIRNR" id="PIRNR006221"/>
    </source>
</evidence>
<evidence type="ECO:0000313" key="2">
    <source>
        <dbReference type="EMBL" id="MEJ6400700.1"/>
    </source>
</evidence>
<dbReference type="PIRSF" id="PIRSF006221">
    <property type="entry name" value="Ketosamine-3-kinase"/>
    <property type="match status" value="1"/>
</dbReference>
<organism evidence="2 3">
    <name type="scientific">Nicoliella lavandulae</name>
    <dbReference type="NCBI Taxonomy" id="3082954"/>
    <lineage>
        <taxon>Bacteria</taxon>
        <taxon>Bacillati</taxon>
        <taxon>Bacillota</taxon>
        <taxon>Bacilli</taxon>
        <taxon>Lactobacillales</taxon>
        <taxon>Lactobacillaceae</taxon>
        <taxon>Nicoliella</taxon>
    </lineage>
</organism>
<reference evidence="2 3" key="1">
    <citation type="submission" date="2023-10" db="EMBL/GenBank/DDBJ databases">
        <title>Nicoliella lavandulae sp. nov. isolated from Lavandula angustifolia flowers.</title>
        <authorList>
            <person name="Alcantara C."/>
            <person name="Zuniga M."/>
            <person name="Landete J.M."/>
            <person name="Monedero V."/>
        </authorList>
    </citation>
    <scope>NUCLEOTIDE SEQUENCE [LARGE SCALE GENOMIC DNA]</scope>
    <source>
        <strain evidence="2 3">Es01</strain>
    </source>
</reference>
<dbReference type="RefSeq" id="WP_339960504.1">
    <property type="nucleotide sequence ID" value="NZ_JAWMWH010000001.1"/>
</dbReference>
<keyword evidence="1 2" id="KW-0418">Kinase</keyword>
<dbReference type="PANTHER" id="PTHR12149">
    <property type="entry name" value="FRUCTOSAMINE 3 KINASE-RELATED PROTEIN"/>
    <property type="match status" value="1"/>
</dbReference>
<dbReference type="InterPro" id="IPR016477">
    <property type="entry name" value="Fructo-/Ketosamine-3-kinase"/>
</dbReference>
<dbReference type="Gene3D" id="3.90.1200.10">
    <property type="match status" value="1"/>
</dbReference>
<accession>A0ABU8SLB2</accession>
<comment type="similarity">
    <text evidence="1">Belongs to the fructosamine kinase family.</text>
</comment>
<dbReference type="GO" id="GO:0016301">
    <property type="term" value="F:kinase activity"/>
    <property type="evidence" value="ECO:0007669"/>
    <property type="project" value="UniProtKB-KW"/>
</dbReference>
<proteinExistence type="inferred from homology"/>
<name>A0ABU8SLB2_9LACO</name>
<protein>
    <submittedName>
        <fullName evidence="2">Fructosamine kinase family protein</fullName>
    </submittedName>
</protein>
<sequence length="280" mass="32532">MFNLTPDWIEQLPIQSIQSYKPISGGDINKAYQINTDHDQYFMKVQPGRGKQFFAHEVEGLKLLGQVANVPSVIDYGEINGDGFLILGWLDQSAGSQFELGQMVAKVHQVHQPKFGLDHNFDIGKIPKNNQWQSNWGTFYIEQRLKPVVQLAKQANRWNDSRQRHFERIIKIIHDYYQDHPVTPSLLHGDLWSGNYTFAYQKPYLIDPDVFYGNREMDIAMTTVFGGFDQDFYDGYNSVYPLDANVNQRLPWYRLYYLMVHLVLFGETYGSAVDQILESF</sequence>
<dbReference type="Proteomes" id="UP001370590">
    <property type="component" value="Unassembled WGS sequence"/>
</dbReference>
<dbReference type="EMBL" id="JAWMWH010000001">
    <property type="protein sequence ID" value="MEJ6400700.1"/>
    <property type="molecule type" value="Genomic_DNA"/>
</dbReference>